<dbReference type="EnsemblMetazoa" id="GAUT018675-RA">
    <property type="protein sequence ID" value="GAUT018675-PA"/>
    <property type="gene ID" value="GAUT018675"/>
</dbReference>
<dbReference type="VEuPathDB" id="VectorBase:GAUT018675"/>
<accession>A0A1A9UX53</accession>
<dbReference type="AlphaFoldDB" id="A0A1A9UX53"/>
<dbReference type="Proteomes" id="UP000078200">
    <property type="component" value="Unassembled WGS sequence"/>
</dbReference>
<evidence type="ECO:0000313" key="2">
    <source>
        <dbReference type="Proteomes" id="UP000078200"/>
    </source>
</evidence>
<keyword evidence="2" id="KW-1185">Reference proteome</keyword>
<organism evidence="1 2">
    <name type="scientific">Glossina austeni</name>
    <name type="common">Savannah tsetse fly</name>
    <dbReference type="NCBI Taxonomy" id="7395"/>
    <lineage>
        <taxon>Eukaryota</taxon>
        <taxon>Metazoa</taxon>
        <taxon>Ecdysozoa</taxon>
        <taxon>Arthropoda</taxon>
        <taxon>Hexapoda</taxon>
        <taxon>Insecta</taxon>
        <taxon>Pterygota</taxon>
        <taxon>Neoptera</taxon>
        <taxon>Endopterygota</taxon>
        <taxon>Diptera</taxon>
        <taxon>Brachycera</taxon>
        <taxon>Muscomorpha</taxon>
        <taxon>Hippoboscoidea</taxon>
        <taxon>Glossinidae</taxon>
        <taxon>Glossina</taxon>
    </lineage>
</organism>
<proteinExistence type="predicted"/>
<reference evidence="1" key="1">
    <citation type="submission" date="2020-05" db="UniProtKB">
        <authorList>
            <consortium name="EnsemblMetazoa"/>
        </authorList>
    </citation>
    <scope>IDENTIFICATION</scope>
    <source>
        <strain evidence="1">TTRI</strain>
    </source>
</reference>
<name>A0A1A9UX53_GLOAU</name>
<evidence type="ECO:0000313" key="1">
    <source>
        <dbReference type="EnsemblMetazoa" id="GAUT018675-PA"/>
    </source>
</evidence>
<protein>
    <submittedName>
        <fullName evidence="1">Uncharacterized protein</fullName>
    </submittedName>
</protein>
<sequence length="106" mass="12078">MKLTGEANSRRHILHSAHWSGLAAKPALYAMLRLICWEQKRGVVLMAASTQSISWDFICASMQYDSNQILSVEMIPKISVDGFTKYSAHVLGFYKFYYRCCQAAQH</sequence>